<name>A0A150WIN4_BDEBC</name>
<keyword evidence="1" id="KW-0812">Transmembrane</keyword>
<dbReference type="RefSeq" id="WP_061835522.1">
    <property type="nucleotide sequence ID" value="NZ_LUKE01000003.1"/>
</dbReference>
<proteinExistence type="predicted"/>
<dbReference type="EMBL" id="LUKE01000003">
    <property type="protein sequence ID" value="KYG63628.1"/>
    <property type="molecule type" value="Genomic_DNA"/>
</dbReference>
<sequence>MEENIQALDELNRRNLEMLFSISPWTIVGGLIFGILGVWIFRKARKEGNIKLMWVGVAMMAYQLFTMDPIAIWAIGISLSALAYRWK</sequence>
<organism evidence="2 3">
    <name type="scientific">Bdellovibrio bacteriovorus</name>
    <dbReference type="NCBI Taxonomy" id="959"/>
    <lineage>
        <taxon>Bacteria</taxon>
        <taxon>Pseudomonadati</taxon>
        <taxon>Bdellovibrionota</taxon>
        <taxon>Bdellovibrionia</taxon>
        <taxon>Bdellovibrionales</taxon>
        <taxon>Pseudobdellovibrionaceae</taxon>
        <taxon>Bdellovibrio</taxon>
    </lineage>
</organism>
<dbReference type="AlphaFoldDB" id="A0A150WIN4"/>
<feature type="transmembrane region" description="Helical" evidence="1">
    <location>
        <begin position="70"/>
        <end position="86"/>
    </location>
</feature>
<accession>A0A150WIN4</accession>
<feature type="transmembrane region" description="Helical" evidence="1">
    <location>
        <begin position="22"/>
        <end position="41"/>
    </location>
</feature>
<keyword evidence="3" id="KW-1185">Reference proteome</keyword>
<evidence type="ECO:0000256" key="1">
    <source>
        <dbReference type="SAM" id="Phobius"/>
    </source>
</evidence>
<comment type="caution">
    <text evidence="2">The sequence shown here is derived from an EMBL/GenBank/DDBJ whole genome shotgun (WGS) entry which is preliminary data.</text>
</comment>
<keyword evidence="1" id="KW-0472">Membrane</keyword>
<gene>
    <name evidence="2" type="ORF">AZI86_12415</name>
</gene>
<reference evidence="2 3" key="1">
    <citation type="submission" date="2016-03" db="EMBL/GenBank/DDBJ databases">
        <authorList>
            <person name="Ploux O."/>
        </authorList>
    </citation>
    <scope>NUCLEOTIDE SEQUENCE [LARGE SCALE GENOMIC DNA]</scope>
    <source>
        <strain evidence="2 3">R0</strain>
    </source>
</reference>
<protein>
    <submittedName>
        <fullName evidence="2">Uncharacterized protein</fullName>
    </submittedName>
</protein>
<keyword evidence="1" id="KW-1133">Transmembrane helix</keyword>
<evidence type="ECO:0000313" key="3">
    <source>
        <dbReference type="Proteomes" id="UP000075320"/>
    </source>
</evidence>
<evidence type="ECO:0000313" key="2">
    <source>
        <dbReference type="EMBL" id="KYG63628.1"/>
    </source>
</evidence>
<dbReference type="Proteomes" id="UP000075320">
    <property type="component" value="Unassembled WGS sequence"/>
</dbReference>